<organism evidence="1 2">
    <name type="scientific">Portunus trituberculatus</name>
    <name type="common">Swimming crab</name>
    <name type="synonym">Neptunus trituberculatus</name>
    <dbReference type="NCBI Taxonomy" id="210409"/>
    <lineage>
        <taxon>Eukaryota</taxon>
        <taxon>Metazoa</taxon>
        <taxon>Ecdysozoa</taxon>
        <taxon>Arthropoda</taxon>
        <taxon>Crustacea</taxon>
        <taxon>Multicrustacea</taxon>
        <taxon>Malacostraca</taxon>
        <taxon>Eumalacostraca</taxon>
        <taxon>Eucarida</taxon>
        <taxon>Decapoda</taxon>
        <taxon>Pleocyemata</taxon>
        <taxon>Brachyura</taxon>
        <taxon>Eubrachyura</taxon>
        <taxon>Portunoidea</taxon>
        <taxon>Portunidae</taxon>
        <taxon>Portuninae</taxon>
        <taxon>Portunus</taxon>
    </lineage>
</organism>
<comment type="caution">
    <text evidence="1">The sequence shown here is derived from an EMBL/GenBank/DDBJ whole genome shotgun (WGS) entry which is preliminary data.</text>
</comment>
<keyword evidence="2" id="KW-1185">Reference proteome</keyword>
<dbReference type="AlphaFoldDB" id="A0A5B7GTI9"/>
<accession>A0A5B7GTI9</accession>
<evidence type="ECO:0000313" key="1">
    <source>
        <dbReference type="EMBL" id="MPC60338.1"/>
    </source>
</evidence>
<reference evidence="1 2" key="1">
    <citation type="submission" date="2019-05" db="EMBL/GenBank/DDBJ databases">
        <title>Another draft genome of Portunus trituberculatus and its Hox gene families provides insights of decapod evolution.</title>
        <authorList>
            <person name="Jeong J.-H."/>
            <person name="Song I."/>
            <person name="Kim S."/>
            <person name="Choi T."/>
            <person name="Kim D."/>
            <person name="Ryu S."/>
            <person name="Kim W."/>
        </authorList>
    </citation>
    <scope>NUCLEOTIDE SEQUENCE [LARGE SCALE GENOMIC DNA]</scope>
    <source>
        <tissue evidence="1">Muscle</tissue>
    </source>
</reference>
<sequence>MGLYRSDSSPQLWVRKQSRILDVALTRLRLGHTRLTAYLHRLGLSPDPYYPWCRTVEETIEHFLLDCPCFHSHRVVLRDRLVALGVSTFDLPTLLAAVGVHFLHQAAVLRLTCVFLKKCGQLPRL</sequence>
<dbReference type="Proteomes" id="UP000324222">
    <property type="component" value="Unassembled WGS sequence"/>
</dbReference>
<evidence type="ECO:0000313" key="2">
    <source>
        <dbReference type="Proteomes" id="UP000324222"/>
    </source>
</evidence>
<name>A0A5B7GTI9_PORTR</name>
<proteinExistence type="predicted"/>
<protein>
    <submittedName>
        <fullName evidence="1">Uncharacterized protein</fullName>
    </submittedName>
</protein>
<dbReference type="OrthoDB" id="6378051at2759"/>
<dbReference type="EMBL" id="VSRR010017407">
    <property type="protein sequence ID" value="MPC60338.1"/>
    <property type="molecule type" value="Genomic_DNA"/>
</dbReference>
<gene>
    <name evidence="1" type="ORF">E2C01_054380</name>
</gene>